<evidence type="ECO:0000256" key="2">
    <source>
        <dbReference type="ARBA" id="ARBA00022448"/>
    </source>
</evidence>
<feature type="transmembrane region" description="Helical" evidence="7">
    <location>
        <begin position="29"/>
        <end position="49"/>
    </location>
</feature>
<reference evidence="9 10" key="1">
    <citation type="submission" date="2016-10" db="EMBL/GenBank/DDBJ databases">
        <authorList>
            <person name="de Groot N.N."/>
        </authorList>
    </citation>
    <scope>NUCLEOTIDE SEQUENCE [LARGE SCALE GENOMIC DNA]</scope>
    <source>
        <strain evidence="9 10">DSM 11457</strain>
    </source>
</reference>
<dbReference type="CDD" id="cd06261">
    <property type="entry name" value="TM_PBP2"/>
    <property type="match status" value="1"/>
</dbReference>
<evidence type="ECO:0000313" key="10">
    <source>
        <dbReference type="Proteomes" id="UP000182160"/>
    </source>
</evidence>
<evidence type="ECO:0000256" key="6">
    <source>
        <dbReference type="ARBA" id="ARBA00023136"/>
    </source>
</evidence>
<dbReference type="AlphaFoldDB" id="A0A1H8IFP4"/>
<keyword evidence="4 7" id="KW-0812">Transmembrane</keyword>
<dbReference type="GO" id="GO:0005886">
    <property type="term" value="C:plasma membrane"/>
    <property type="evidence" value="ECO:0007669"/>
    <property type="project" value="UniProtKB-SubCell"/>
</dbReference>
<feature type="domain" description="ABC transmembrane type-1" evidence="8">
    <location>
        <begin position="86"/>
        <end position="266"/>
    </location>
</feature>
<dbReference type="GO" id="GO:0055085">
    <property type="term" value="P:transmembrane transport"/>
    <property type="evidence" value="ECO:0007669"/>
    <property type="project" value="InterPro"/>
</dbReference>
<feature type="transmembrane region" description="Helical" evidence="7">
    <location>
        <begin position="127"/>
        <end position="145"/>
    </location>
</feature>
<protein>
    <submittedName>
        <fullName evidence="9">NitT/TauT family transport system permease protein</fullName>
    </submittedName>
</protein>
<keyword evidence="2 7" id="KW-0813">Transport</keyword>
<dbReference type="SUPFAM" id="SSF161098">
    <property type="entry name" value="MetI-like"/>
    <property type="match status" value="1"/>
</dbReference>
<gene>
    <name evidence="9" type="ORF">SAMN04488077_12340</name>
</gene>
<evidence type="ECO:0000256" key="1">
    <source>
        <dbReference type="ARBA" id="ARBA00004651"/>
    </source>
</evidence>
<feature type="transmembrane region" description="Helical" evidence="7">
    <location>
        <begin position="191"/>
        <end position="209"/>
    </location>
</feature>
<evidence type="ECO:0000256" key="7">
    <source>
        <dbReference type="RuleBase" id="RU363032"/>
    </source>
</evidence>
<dbReference type="Gene3D" id="1.10.3720.10">
    <property type="entry name" value="MetI-like"/>
    <property type="match status" value="1"/>
</dbReference>
<dbReference type="Pfam" id="PF00528">
    <property type="entry name" value="BPD_transp_1"/>
    <property type="match status" value="1"/>
</dbReference>
<dbReference type="EMBL" id="FOBO01000023">
    <property type="protein sequence ID" value="SEN67006.1"/>
    <property type="molecule type" value="Genomic_DNA"/>
</dbReference>
<proteinExistence type="inferred from homology"/>
<organism evidence="9 10">
    <name type="scientific">Roseovarius tolerans</name>
    <dbReference type="NCBI Taxonomy" id="74031"/>
    <lineage>
        <taxon>Bacteria</taxon>
        <taxon>Pseudomonadati</taxon>
        <taxon>Pseudomonadota</taxon>
        <taxon>Alphaproteobacteria</taxon>
        <taxon>Rhodobacterales</taxon>
        <taxon>Roseobacteraceae</taxon>
        <taxon>Roseovarius</taxon>
    </lineage>
</organism>
<evidence type="ECO:0000313" key="9">
    <source>
        <dbReference type="EMBL" id="SEN67006.1"/>
    </source>
</evidence>
<name>A0A1H8IFP4_9RHOB</name>
<feature type="transmembrane region" description="Helical" evidence="7">
    <location>
        <begin position="216"/>
        <end position="236"/>
    </location>
</feature>
<dbReference type="PANTHER" id="PTHR30151">
    <property type="entry name" value="ALKANE SULFONATE ABC TRANSPORTER-RELATED, MEMBRANE SUBUNIT"/>
    <property type="match status" value="1"/>
</dbReference>
<sequence>MNENRSYSTPQTGAAARPRKRLFEFKSDINPTLGLGLGVLVWVLFFGLWEFAVWSRWMTEILLPGPRTVLAALYTLFAENGFVADVLISVQRVLLSFVLACAVAIPLGILMGSFRAVEAFFDPFVSAWRYLPAPAFIPLLLMWFGTGDAQKLALLFIGVIWFLITLIADHTKAVSQDLIRTSVTLGGTRRQVLRTVIVPAALPNIVVAMRQMLAVSWTYLVIAEITAADAGIGAMMMRAKRFLHVDQIMAGILVIGVLGLLFDYLLKRLHRHAFSYLDEYP</sequence>
<dbReference type="InterPro" id="IPR000515">
    <property type="entry name" value="MetI-like"/>
</dbReference>
<dbReference type="PANTHER" id="PTHR30151:SF0">
    <property type="entry name" value="ABC TRANSPORTER PERMEASE PROTEIN MJ0413-RELATED"/>
    <property type="match status" value="1"/>
</dbReference>
<evidence type="ECO:0000259" key="8">
    <source>
        <dbReference type="PROSITE" id="PS50928"/>
    </source>
</evidence>
<dbReference type="Proteomes" id="UP000182160">
    <property type="component" value="Unassembled WGS sequence"/>
</dbReference>
<dbReference type="InterPro" id="IPR035906">
    <property type="entry name" value="MetI-like_sf"/>
</dbReference>
<dbReference type="RefSeq" id="WP_074788103.1">
    <property type="nucleotide sequence ID" value="NZ_FOBO01000023.1"/>
</dbReference>
<comment type="subcellular location">
    <subcellularLocation>
        <location evidence="1 7">Cell membrane</location>
        <topology evidence="1 7">Multi-pass membrane protein</topology>
    </subcellularLocation>
</comment>
<keyword evidence="5 7" id="KW-1133">Transmembrane helix</keyword>
<feature type="transmembrane region" description="Helical" evidence="7">
    <location>
        <begin position="152"/>
        <end position="171"/>
    </location>
</feature>
<accession>A0A1H8IFP4</accession>
<keyword evidence="3" id="KW-1003">Cell membrane</keyword>
<keyword evidence="6 7" id="KW-0472">Membrane</keyword>
<evidence type="ECO:0000256" key="3">
    <source>
        <dbReference type="ARBA" id="ARBA00022475"/>
    </source>
</evidence>
<comment type="similarity">
    <text evidence="7">Belongs to the binding-protein-dependent transport system permease family.</text>
</comment>
<dbReference type="PROSITE" id="PS50928">
    <property type="entry name" value="ABC_TM1"/>
    <property type="match status" value="1"/>
</dbReference>
<evidence type="ECO:0000256" key="5">
    <source>
        <dbReference type="ARBA" id="ARBA00022989"/>
    </source>
</evidence>
<feature type="transmembrane region" description="Helical" evidence="7">
    <location>
        <begin position="69"/>
        <end position="88"/>
    </location>
</feature>
<evidence type="ECO:0000256" key="4">
    <source>
        <dbReference type="ARBA" id="ARBA00022692"/>
    </source>
</evidence>
<feature type="transmembrane region" description="Helical" evidence="7">
    <location>
        <begin position="248"/>
        <end position="266"/>
    </location>
</feature>
<feature type="transmembrane region" description="Helical" evidence="7">
    <location>
        <begin position="93"/>
        <end position="115"/>
    </location>
</feature>